<gene>
    <name evidence="14" type="ORF">SBA_ch1_25140</name>
</gene>
<comment type="subunit">
    <text evidence="11">DNA polymerase III contains a core (composed of alpha, epsilon and theta chains) that associates with a tau subunit. This core dimerizes to form the POLIII' complex. PolIII' associates with the gamma complex (composed of gamma, delta, delta', psi and chi chains) and with the beta chain to form the complete DNA polymerase III complex.</text>
</comment>
<organism evidence="14 15">
    <name type="scientific">Sphingomonas bisphenolicum</name>
    <dbReference type="NCBI Taxonomy" id="296544"/>
    <lineage>
        <taxon>Bacteria</taxon>
        <taxon>Pseudomonadati</taxon>
        <taxon>Pseudomonadota</taxon>
        <taxon>Alphaproteobacteria</taxon>
        <taxon>Sphingomonadales</taxon>
        <taxon>Sphingomonadaceae</taxon>
        <taxon>Sphingomonas</taxon>
    </lineage>
</organism>
<dbReference type="PANTHER" id="PTHR32294:SF0">
    <property type="entry name" value="DNA POLYMERASE III SUBUNIT ALPHA"/>
    <property type="match status" value="1"/>
</dbReference>
<dbReference type="Gene3D" id="1.10.10.1600">
    <property type="entry name" value="Bacterial DNA polymerase III alpha subunit, thumb domain"/>
    <property type="match status" value="1"/>
</dbReference>
<dbReference type="Proteomes" id="UP001059971">
    <property type="component" value="Chromosome 1"/>
</dbReference>
<comment type="catalytic activity">
    <reaction evidence="12">
        <text>DNA(n) + a 2'-deoxyribonucleoside 5'-triphosphate = DNA(n+1) + diphosphate</text>
        <dbReference type="Rhea" id="RHEA:22508"/>
        <dbReference type="Rhea" id="RHEA-COMP:17339"/>
        <dbReference type="Rhea" id="RHEA-COMP:17340"/>
        <dbReference type="ChEBI" id="CHEBI:33019"/>
        <dbReference type="ChEBI" id="CHEBI:61560"/>
        <dbReference type="ChEBI" id="CHEBI:173112"/>
        <dbReference type="EC" id="2.7.7.7"/>
    </reaction>
</comment>
<dbReference type="InterPro" id="IPR040982">
    <property type="entry name" value="DNA_pol3_finger"/>
</dbReference>
<dbReference type="InterPro" id="IPR041931">
    <property type="entry name" value="DNA_pol3_alpha_thumb_dom"/>
</dbReference>
<evidence type="ECO:0000256" key="10">
    <source>
        <dbReference type="ARBA" id="ARBA00025611"/>
    </source>
</evidence>
<dbReference type="NCBIfam" id="NF004226">
    <property type="entry name" value="PRK05673.1"/>
    <property type="match status" value="1"/>
</dbReference>
<dbReference type="InterPro" id="IPR016195">
    <property type="entry name" value="Pol/histidinol_Pase-like"/>
</dbReference>
<dbReference type="SUPFAM" id="SSF89550">
    <property type="entry name" value="PHP domain-like"/>
    <property type="match status" value="1"/>
</dbReference>
<keyword evidence="5" id="KW-0963">Cytoplasm</keyword>
<accession>A0ABM7G2U4</accession>
<dbReference type="EC" id="2.7.7.7" evidence="3"/>
<reference evidence="14" key="1">
    <citation type="submission" date="2018-07" db="EMBL/GenBank/DDBJ databases">
        <title>Complete genome sequence of Sphingomonas bisphenolicum strain AO1, a bisphenol A degradative bacterium isolated from Japanese farm field.</title>
        <authorList>
            <person name="Murakami M."/>
            <person name="Koh M."/>
            <person name="Koba S."/>
            <person name="Matsumura Y."/>
        </authorList>
    </citation>
    <scope>NUCLEOTIDE SEQUENCE</scope>
    <source>
        <strain evidence="14">AO1</strain>
    </source>
</reference>
<dbReference type="GO" id="GO:0003887">
    <property type="term" value="F:DNA-directed DNA polymerase activity"/>
    <property type="evidence" value="ECO:0007669"/>
    <property type="project" value="UniProtKB-KW"/>
</dbReference>
<dbReference type="InterPro" id="IPR029460">
    <property type="entry name" value="DNAPol_HHH"/>
</dbReference>
<dbReference type="NCBIfam" id="TIGR00594">
    <property type="entry name" value="polc"/>
    <property type="match status" value="1"/>
</dbReference>
<dbReference type="CDD" id="cd04485">
    <property type="entry name" value="DnaE_OBF"/>
    <property type="match status" value="1"/>
</dbReference>
<dbReference type="EMBL" id="AP018817">
    <property type="protein sequence ID" value="BBF70314.1"/>
    <property type="molecule type" value="Genomic_DNA"/>
</dbReference>
<dbReference type="Gene3D" id="1.10.150.870">
    <property type="match status" value="1"/>
</dbReference>
<evidence type="ECO:0000313" key="14">
    <source>
        <dbReference type="EMBL" id="BBF70314.1"/>
    </source>
</evidence>
<dbReference type="PANTHER" id="PTHR32294">
    <property type="entry name" value="DNA POLYMERASE III SUBUNIT ALPHA"/>
    <property type="match status" value="1"/>
</dbReference>
<evidence type="ECO:0000256" key="7">
    <source>
        <dbReference type="ARBA" id="ARBA00022695"/>
    </source>
</evidence>
<name>A0ABM7G2U4_9SPHN</name>
<evidence type="ECO:0000256" key="1">
    <source>
        <dbReference type="ARBA" id="ARBA00004496"/>
    </source>
</evidence>
<dbReference type="InterPro" id="IPR003141">
    <property type="entry name" value="Pol/His_phosphatase_N"/>
</dbReference>
<protein>
    <recommendedName>
        <fullName evidence="4">DNA polymerase III subunit alpha</fullName>
        <ecNumber evidence="3">2.7.7.7</ecNumber>
    </recommendedName>
</protein>
<keyword evidence="9 14" id="KW-0239">DNA-directed DNA polymerase</keyword>
<keyword evidence="15" id="KW-1185">Reference proteome</keyword>
<sequence>MMRPTIVATGWQSVKDGPQAVYPQISLPKGWDESGFAPRLAHMPHAPFVPLRVFSSFTMLEGAIDPKKIAKQAKALGFPAAAITDRNGLYGSMAFSDGCKDEGVQPIIGAMLGVLRPGRPSNAAPMHDWLALYAQDATGYDNICALVSMAHLDRPVEEVPHVTIEALEGRTDGVIALTAGGEGALARLFAEDQPDAAIAYVARLEALFPGRLYVEICRRLDAIEGKAEPQLLDLAYHRDLPLVATNPTCFAEPHFHEAHDVMLCIADSAYVDMPDRRTSSPDAWMKPAGEMKRLFEDLPEALANTLVVAQRCAVAAPKRKPILPSLAGDIEGEARMLRDLASAGLDARLAKLGIIADEARQPYVERLKFETDIIIQMGFPGYFLIVADFIKWAKDHDIPVGPGRGSGAGSVVAWALLITDLDPLQLGLLFERFLNPERVSMPDFDIDFCETRRGEVIRYVQQKYGADHVAQIITFGKLKARAVLKDTGRVLQMSYGQVDRLAKLVPNHPTDPWTLERSLNGVAEFRAEYDNDNQVRRLIDYAMKLEGFPRHSSTHAAGVVIGDRPLQQLVPLYRDPRSDMPVTQFDMKYVEGAGLVKFDFLGLKTLSVLQKAVQLLTARGVTVGLDTLAWDDSAVYDLLQRGDTVGVFQLESEGMRKTLAAVRPTNFGDIIALVSLYRPGPMDNIPMFGRRKNGQEEIEYPHILLKPILEETYGIFVYQEQVMQAAQILAGYSLGDADLLRRAMGKKVKAEMDAQRSRFVEGCAASDIKPAKANELFDLIDKFAGYGFNKSHAAAYALLAYQTAWLKAHYPAEFYAGSMAFDIHLTEKLTVFVDDMRRMGLTCLAPDLNRSQADFTVEAVPCEGEDKRLGFAVRYALGGLKGVGEKAMEQLVAEREAAGPFQSLDDFADRIEPRLLNRRQLESLAAAGAFDGVHADRAGVHAAAETILSVASSNAAARESGQGGLFGDVETPHADVRIPPHQAWTVADRMAQEKEAFGFYFSAHPVDRYKHLADARGARSYGAVCQAPMPAPNAEGRAMTIMAAMVEDVRWRETKRGARYANATFSDQSGQFQASCFDEGACKAIEELAADGDCALLVVELDRLPGEETPRVTVRGVEPFRAIASASRMELTVDVETPQAVEALATLLAGASGGRSEVFLRAPVGEGQAARLFLGDTYSLGADQVDAISTIKGLSIHCFERMDVKADGYKTRTRRTAMRLVG</sequence>
<evidence type="ECO:0000256" key="2">
    <source>
        <dbReference type="ARBA" id="ARBA00009496"/>
    </source>
</evidence>
<dbReference type="InterPro" id="IPR004805">
    <property type="entry name" value="DnaE2/DnaE/PolC"/>
</dbReference>
<dbReference type="InterPro" id="IPR011708">
    <property type="entry name" value="DNA_pol3_alpha_NTPase_dom"/>
</dbReference>
<evidence type="ECO:0000256" key="12">
    <source>
        <dbReference type="ARBA" id="ARBA00049244"/>
    </source>
</evidence>
<evidence type="ECO:0000256" key="9">
    <source>
        <dbReference type="ARBA" id="ARBA00022932"/>
    </source>
</evidence>
<dbReference type="Pfam" id="PF14579">
    <property type="entry name" value="HHH_6"/>
    <property type="match status" value="1"/>
</dbReference>
<dbReference type="Pfam" id="PF07733">
    <property type="entry name" value="DNA_pol3_alpha"/>
    <property type="match status" value="1"/>
</dbReference>
<comment type="function">
    <text evidence="10">DNA polymerase III is a complex, multichain enzyme responsible for most of the replicative synthesis in bacteria. This DNA polymerase also exhibits 3' to 5' exonuclease activity. The alpha chain is the DNA polymerase.</text>
</comment>
<keyword evidence="7" id="KW-0548">Nucleotidyltransferase</keyword>
<evidence type="ECO:0000256" key="5">
    <source>
        <dbReference type="ARBA" id="ARBA00022490"/>
    </source>
</evidence>
<dbReference type="SUPFAM" id="SSF160975">
    <property type="entry name" value="AF1531-like"/>
    <property type="match status" value="1"/>
</dbReference>
<dbReference type="Pfam" id="PF02811">
    <property type="entry name" value="PHP"/>
    <property type="match status" value="1"/>
</dbReference>
<keyword evidence="6" id="KW-0808">Transferase</keyword>
<evidence type="ECO:0000256" key="11">
    <source>
        <dbReference type="ARBA" id="ARBA00026073"/>
    </source>
</evidence>
<evidence type="ECO:0000313" key="15">
    <source>
        <dbReference type="Proteomes" id="UP001059971"/>
    </source>
</evidence>
<keyword evidence="8" id="KW-0235">DNA replication</keyword>
<evidence type="ECO:0000256" key="4">
    <source>
        <dbReference type="ARBA" id="ARBA00019114"/>
    </source>
</evidence>
<dbReference type="InterPro" id="IPR004013">
    <property type="entry name" value="PHP_dom"/>
</dbReference>
<feature type="domain" description="Polymerase/histidinol phosphatase N-terminal" evidence="13">
    <location>
        <begin position="49"/>
        <end position="116"/>
    </location>
</feature>
<evidence type="ECO:0000256" key="8">
    <source>
        <dbReference type="ARBA" id="ARBA00022705"/>
    </source>
</evidence>
<proteinExistence type="inferred from homology"/>
<dbReference type="InterPro" id="IPR049821">
    <property type="entry name" value="PolIIIA_DnaE1_PHP"/>
</dbReference>
<comment type="similarity">
    <text evidence="2">Belongs to the DNA polymerase type-C family. DnaE subfamily.</text>
</comment>
<dbReference type="CDD" id="cd07433">
    <property type="entry name" value="PHP_PolIIIA_DnaE1"/>
    <property type="match status" value="1"/>
</dbReference>
<evidence type="ECO:0000256" key="3">
    <source>
        <dbReference type="ARBA" id="ARBA00012417"/>
    </source>
</evidence>
<evidence type="ECO:0000256" key="6">
    <source>
        <dbReference type="ARBA" id="ARBA00022679"/>
    </source>
</evidence>
<evidence type="ECO:0000259" key="13">
    <source>
        <dbReference type="SMART" id="SM00481"/>
    </source>
</evidence>
<comment type="subcellular location">
    <subcellularLocation>
        <location evidence="1">Cytoplasm</location>
    </subcellularLocation>
</comment>
<dbReference type="Pfam" id="PF17657">
    <property type="entry name" value="DNA_pol3_finger"/>
    <property type="match status" value="1"/>
</dbReference>
<dbReference type="Gene3D" id="3.20.20.140">
    <property type="entry name" value="Metal-dependent hydrolases"/>
    <property type="match status" value="1"/>
</dbReference>
<dbReference type="SMART" id="SM00481">
    <property type="entry name" value="POLIIIAc"/>
    <property type="match status" value="1"/>
</dbReference>